<dbReference type="STRING" id="1977882.B9T28_07735"/>
<reference evidence="2 3" key="1">
    <citation type="submission" date="2017-04" db="EMBL/GenBank/DDBJ databases">
        <title>High diversity of culturable Acinetobacter species in natural soil and water ecosystems.</title>
        <authorList>
            <person name="Nemec A."/>
            <person name="Radolfova-Krizova L."/>
        </authorList>
    </citation>
    <scope>NUCLEOTIDE SEQUENCE [LARGE SCALE GENOMIC DNA]</scope>
    <source>
        <strain evidence="2 3">ANC 4999</strain>
    </source>
</reference>
<comment type="caution">
    <text evidence="2">The sequence shown here is derived from an EMBL/GenBank/DDBJ whole genome shotgun (WGS) entry which is preliminary data.</text>
</comment>
<dbReference type="RefSeq" id="WP_086203410.1">
    <property type="nucleotide sequence ID" value="NZ_NEGB01000003.1"/>
</dbReference>
<evidence type="ECO:0000313" key="3">
    <source>
        <dbReference type="Proteomes" id="UP000242765"/>
    </source>
</evidence>
<name>A0A1Y3CHI7_9GAMM</name>
<dbReference type="PROSITE" id="PS51257">
    <property type="entry name" value="PROKAR_LIPOPROTEIN"/>
    <property type="match status" value="1"/>
</dbReference>
<keyword evidence="3" id="KW-1185">Reference proteome</keyword>
<evidence type="ECO:0008006" key="4">
    <source>
        <dbReference type="Google" id="ProtNLM"/>
    </source>
</evidence>
<feature type="chain" id="PRO_5013254692" description="Lipoprotein" evidence="1">
    <location>
        <begin position="24"/>
        <end position="165"/>
    </location>
</feature>
<protein>
    <recommendedName>
        <fullName evidence="4">Lipoprotein</fullName>
    </recommendedName>
</protein>
<evidence type="ECO:0000256" key="1">
    <source>
        <dbReference type="SAM" id="SignalP"/>
    </source>
</evidence>
<sequence length="165" mass="19322">MKRKYWILLSPIILIACSQDWKADLGFGCHMNGKLCFESFDYSNSSATNLILTSNNTDYQIEVKNFWTNWLGCKAIDSVTTICSAQQLTISLNDLDKQCEGKIDIVQYPKNKWVLKYYIIKYSNNTVPPYVVKEVDIYELLRTMELEEWQKKQFINYKQEVLCGE</sequence>
<feature type="signal peptide" evidence="1">
    <location>
        <begin position="1"/>
        <end position="23"/>
    </location>
</feature>
<accession>A0A1Y3CHI7</accession>
<dbReference type="Proteomes" id="UP000242765">
    <property type="component" value="Unassembled WGS sequence"/>
</dbReference>
<dbReference type="AlphaFoldDB" id="A0A1Y3CHI7"/>
<organism evidence="2 3">
    <name type="scientific">Acinetobacter silvestris</name>
    <dbReference type="NCBI Taxonomy" id="1977882"/>
    <lineage>
        <taxon>Bacteria</taxon>
        <taxon>Pseudomonadati</taxon>
        <taxon>Pseudomonadota</taxon>
        <taxon>Gammaproteobacteria</taxon>
        <taxon>Moraxellales</taxon>
        <taxon>Moraxellaceae</taxon>
        <taxon>Acinetobacter</taxon>
    </lineage>
</organism>
<gene>
    <name evidence="2" type="ORF">B9T28_07735</name>
</gene>
<proteinExistence type="predicted"/>
<evidence type="ECO:0000313" key="2">
    <source>
        <dbReference type="EMBL" id="OTG66072.1"/>
    </source>
</evidence>
<keyword evidence="1" id="KW-0732">Signal</keyword>
<dbReference type="OrthoDB" id="6693483at2"/>
<dbReference type="EMBL" id="NEGB01000003">
    <property type="protein sequence ID" value="OTG66072.1"/>
    <property type="molecule type" value="Genomic_DNA"/>
</dbReference>